<protein>
    <submittedName>
        <fullName evidence="2">Uncharacterized protein</fullName>
    </submittedName>
</protein>
<evidence type="ECO:0000256" key="1">
    <source>
        <dbReference type="SAM" id="MobiDB-lite"/>
    </source>
</evidence>
<dbReference type="EMBL" id="JAATIQ010000601">
    <property type="protein sequence ID" value="KAF4350396.1"/>
    <property type="molecule type" value="Genomic_DNA"/>
</dbReference>
<name>A0A7J6DWG2_CANSA</name>
<dbReference type="Proteomes" id="UP000583929">
    <property type="component" value="Unassembled WGS sequence"/>
</dbReference>
<feature type="compositionally biased region" description="Low complexity" evidence="1">
    <location>
        <begin position="1"/>
        <end position="18"/>
    </location>
</feature>
<accession>A0A7J6DWG2</accession>
<feature type="region of interest" description="Disordered" evidence="1">
    <location>
        <begin position="1"/>
        <end position="21"/>
    </location>
</feature>
<proteinExistence type="predicted"/>
<dbReference type="AlphaFoldDB" id="A0A7J6DWG2"/>
<evidence type="ECO:0000313" key="2">
    <source>
        <dbReference type="EMBL" id="KAF4350396.1"/>
    </source>
</evidence>
<reference evidence="2 3" key="1">
    <citation type="journal article" date="2020" name="bioRxiv">
        <title>Sequence and annotation of 42 cannabis genomes reveals extensive copy number variation in cannabinoid synthesis and pathogen resistance genes.</title>
        <authorList>
            <person name="Mckernan K.J."/>
            <person name="Helbert Y."/>
            <person name="Kane L.T."/>
            <person name="Ebling H."/>
            <person name="Zhang L."/>
            <person name="Liu B."/>
            <person name="Eaton Z."/>
            <person name="Mclaughlin S."/>
            <person name="Kingan S."/>
            <person name="Baybayan P."/>
            <person name="Concepcion G."/>
            <person name="Jordan M."/>
            <person name="Riva A."/>
            <person name="Barbazuk W."/>
            <person name="Harkins T."/>
        </authorList>
    </citation>
    <scope>NUCLEOTIDE SEQUENCE [LARGE SCALE GENOMIC DNA]</scope>
    <source>
        <strain evidence="3">cv. Jamaican Lion 4</strain>
        <tissue evidence="2">Leaf</tissue>
    </source>
</reference>
<evidence type="ECO:0000313" key="3">
    <source>
        <dbReference type="Proteomes" id="UP000583929"/>
    </source>
</evidence>
<keyword evidence="3" id="KW-1185">Reference proteome</keyword>
<comment type="caution">
    <text evidence="2">The sequence shown here is derived from an EMBL/GenBank/DDBJ whole genome shotgun (WGS) entry which is preliminary data.</text>
</comment>
<organism evidence="2 3">
    <name type="scientific">Cannabis sativa</name>
    <name type="common">Hemp</name>
    <name type="synonym">Marijuana</name>
    <dbReference type="NCBI Taxonomy" id="3483"/>
    <lineage>
        <taxon>Eukaryota</taxon>
        <taxon>Viridiplantae</taxon>
        <taxon>Streptophyta</taxon>
        <taxon>Embryophyta</taxon>
        <taxon>Tracheophyta</taxon>
        <taxon>Spermatophyta</taxon>
        <taxon>Magnoliopsida</taxon>
        <taxon>eudicotyledons</taxon>
        <taxon>Gunneridae</taxon>
        <taxon>Pentapetalae</taxon>
        <taxon>rosids</taxon>
        <taxon>fabids</taxon>
        <taxon>Rosales</taxon>
        <taxon>Cannabaceae</taxon>
        <taxon>Cannabis</taxon>
    </lineage>
</organism>
<sequence>MSMIPKSSSSPSSLFPDLLPLPTPPGGTNTVEVSAALTFCEDPVEASSQTVGFLDAFVLARSSFANSRASRRRSRLRELQYAFLNGPRHFQSMKLSLQPFRKGLCFTNTHNISTQKSLPNNILFFNLRNKLFLHSSSTPPVEYFKTRRKALRKNPRFPHVTAKLAGFTPDASTFDDTDRHEDTLFRAFDCRLTSSPELIVVCARFRHFWCSLAPVLSFSPKLLHFPVQPSSPILWPIWPRFLGEEQLRVLRQIDLSDSFLSEKQLHLL</sequence>
<gene>
    <name evidence="2" type="ORF">G4B88_030914</name>
</gene>